<protein>
    <submittedName>
        <fullName evidence="2">Uncharacterized protein</fullName>
    </submittedName>
</protein>
<name>A0A4C1ZR73_EUMVA</name>
<dbReference type="Proteomes" id="UP000299102">
    <property type="component" value="Unassembled WGS sequence"/>
</dbReference>
<keyword evidence="3" id="KW-1185">Reference proteome</keyword>
<evidence type="ECO:0000313" key="2">
    <source>
        <dbReference type="EMBL" id="GBP89167.1"/>
    </source>
</evidence>
<accession>A0A4C1ZR73</accession>
<gene>
    <name evidence="2" type="ORF">EVAR_90304_1</name>
</gene>
<feature type="region of interest" description="Disordered" evidence="1">
    <location>
        <begin position="112"/>
        <end position="134"/>
    </location>
</feature>
<evidence type="ECO:0000256" key="1">
    <source>
        <dbReference type="SAM" id="MobiDB-lite"/>
    </source>
</evidence>
<feature type="compositionally biased region" description="Basic and acidic residues" evidence="1">
    <location>
        <begin position="124"/>
        <end position="134"/>
    </location>
</feature>
<dbReference type="AlphaFoldDB" id="A0A4C1ZR73"/>
<dbReference type="EMBL" id="BGZK01001980">
    <property type="protein sequence ID" value="GBP89167.1"/>
    <property type="molecule type" value="Genomic_DNA"/>
</dbReference>
<comment type="caution">
    <text evidence="2">The sequence shown here is derived from an EMBL/GenBank/DDBJ whole genome shotgun (WGS) entry which is preliminary data.</text>
</comment>
<evidence type="ECO:0000313" key="3">
    <source>
        <dbReference type="Proteomes" id="UP000299102"/>
    </source>
</evidence>
<reference evidence="2 3" key="1">
    <citation type="journal article" date="2019" name="Commun. Biol.">
        <title>The bagworm genome reveals a unique fibroin gene that provides high tensile strength.</title>
        <authorList>
            <person name="Kono N."/>
            <person name="Nakamura H."/>
            <person name="Ohtoshi R."/>
            <person name="Tomita M."/>
            <person name="Numata K."/>
            <person name="Arakawa K."/>
        </authorList>
    </citation>
    <scope>NUCLEOTIDE SEQUENCE [LARGE SCALE GENOMIC DNA]</scope>
</reference>
<organism evidence="2 3">
    <name type="scientific">Eumeta variegata</name>
    <name type="common">Bagworm moth</name>
    <name type="synonym">Eumeta japonica</name>
    <dbReference type="NCBI Taxonomy" id="151549"/>
    <lineage>
        <taxon>Eukaryota</taxon>
        <taxon>Metazoa</taxon>
        <taxon>Ecdysozoa</taxon>
        <taxon>Arthropoda</taxon>
        <taxon>Hexapoda</taxon>
        <taxon>Insecta</taxon>
        <taxon>Pterygota</taxon>
        <taxon>Neoptera</taxon>
        <taxon>Endopterygota</taxon>
        <taxon>Lepidoptera</taxon>
        <taxon>Glossata</taxon>
        <taxon>Ditrysia</taxon>
        <taxon>Tineoidea</taxon>
        <taxon>Psychidae</taxon>
        <taxon>Oiketicinae</taxon>
        <taxon>Eumeta</taxon>
    </lineage>
</organism>
<sequence length="215" mass="24011">MRQRNANRAGTPPTHAQRALPAFSSLRSYTRAAKVRKHLECECRVVYADCTLAPQTAAQIREVGRRNDVASRHRPNADECRRRTLNKEWSAPEPRAAYAMGVGAEALRQIAERSRLGSQSKTRPRSESRVRQVNREQDRAYVHVGGAAADASLCLCYGAPHDRLNARPTGDLAGSCRRRRMRNICRRVGDASPPDPTAERAVRRACCEPSLDGRR</sequence>
<proteinExistence type="predicted"/>